<evidence type="ECO:0000313" key="6">
    <source>
        <dbReference type="Proteomes" id="UP000186914"/>
    </source>
</evidence>
<evidence type="ECO:0000256" key="2">
    <source>
        <dbReference type="ARBA" id="ARBA00022448"/>
    </source>
</evidence>
<dbReference type="GO" id="GO:0015846">
    <property type="term" value="P:polyamine transport"/>
    <property type="evidence" value="ECO:0007669"/>
    <property type="project" value="InterPro"/>
</dbReference>
<keyword evidence="4" id="KW-0574">Periplasm</keyword>
<dbReference type="InterPro" id="IPR006059">
    <property type="entry name" value="SBP"/>
</dbReference>
<dbReference type="PROSITE" id="PS51318">
    <property type="entry name" value="TAT"/>
    <property type="match status" value="1"/>
</dbReference>
<dbReference type="Gene3D" id="3.40.190.10">
    <property type="entry name" value="Periplasmic binding protein-like II"/>
    <property type="match status" value="2"/>
</dbReference>
<dbReference type="Pfam" id="PF13416">
    <property type="entry name" value="SBP_bac_8"/>
    <property type="match status" value="1"/>
</dbReference>
<protein>
    <submittedName>
        <fullName evidence="5">Spermidine/putrescine transport system substrate-binding protein</fullName>
    </submittedName>
</protein>
<evidence type="ECO:0000256" key="4">
    <source>
        <dbReference type="ARBA" id="ARBA00022764"/>
    </source>
</evidence>
<name>A0A1N7CS45_9EURY</name>
<keyword evidence="6" id="KW-1185">Reference proteome</keyword>
<reference evidence="6" key="1">
    <citation type="submission" date="2017-01" db="EMBL/GenBank/DDBJ databases">
        <authorList>
            <person name="Varghese N."/>
            <person name="Submissions S."/>
        </authorList>
    </citation>
    <scope>NUCLEOTIDE SEQUENCE [LARGE SCALE GENOMIC DNA]</scope>
    <source>
        <strain evidence="6">CGMCC 1.7737</strain>
    </source>
</reference>
<dbReference type="EMBL" id="FTNO01000003">
    <property type="protein sequence ID" value="SIR66381.1"/>
    <property type="molecule type" value="Genomic_DNA"/>
</dbReference>
<evidence type="ECO:0000256" key="3">
    <source>
        <dbReference type="ARBA" id="ARBA00022729"/>
    </source>
</evidence>
<comment type="subcellular location">
    <subcellularLocation>
        <location evidence="1">Periplasm</location>
    </subcellularLocation>
</comment>
<dbReference type="GO" id="GO:0019808">
    <property type="term" value="F:polyamine binding"/>
    <property type="evidence" value="ECO:0007669"/>
    <property type="project" value="InterPro"/>
</dbReference>
<dbReference type="InterPro" id="IPR006311">
    <property type="entry name" value="TAT_signal"/>
</dbReference>
<dbReference type="PANTHER" id="PTHR30222">
    <property type="entry name" value="SPERMIDINE/PUTRESCINE-BINDING PERIPLASMIC PROTEIN"/>
    <property type="match status" value="1"/>
</dbReference>
<dbReference type="SUPFAM" id="SSF53850">
    <property type="entry name" value="Periplasmic binding protein-like II"/>
    <property type="match status" value="1"/>
</dbReference>
<dbReference type="PANTHER" id="PTHR30222:SF17">
    <property type="entry name" value="SPERMIDINE_PUTRESCINE-BINDING PERIPLASMIC PROTEIN"/>
    <property type="match status" value="1"/>
</dbReference>
<accession>A0A1N7CS45</accession>
<dbReference type="GO" id="GO:0042597">
    <property type="term" value="C:periplasmic space"/>
    <property type="evidence" value="ECO:0007669"/>
    <property type="project" value="UniProtKB-SubCell"/>
</dbReference>
<keyword evidence="3" id="KW-0732">Signal</keyword>
<sequence>MLDNHTIGRRTFIKAAGAGAAGSLSTVSGCLGGNNGGSGKAPMDIESWPPQDLENKLVMWNWYDDWATYAKNAFGKEFDVTVTNSGFSSPNQWYSKLQGGNAEIDNISATANWVERSIENDFLYPLPVEKMPSWKNITERVKNVGTYQKEGKTYGVPESIVLYPLTYNTNHFDKAPSSWDVLWDDANKGKITMWDNSTVSCQIAALYTGQDPINPGDFKEIEEVLKQQKPLLKTYWGDYQQGMSMFVNEEVVAGPLTMGRTYSAKFNENAPVNYTAPKEGALFTSDLFVIPKGASHPMASLQFINWASQQKHAAKLFTEMGYMPAVNIDNQLSKKQREFTNWPDSWKLVFQKQLSQKVRDKYSEIWTAVKSA</sequence>
<gene>
    <name evidence="5" type="ORF">SAMN05421858_3214</name>
</gene>
<keyword evidence="2" id="KW-0813">Transport</keyword>
<proteinExistence type="predicted"/>
<dbReference type="PRINTS" id="PR00909">
    <property type="entry name" value="SPERMDNBNDNG"/>
</dbReference>
<dbReference type="InterPro" id="IPR001188">
    <property type="entry name" value="Sperm_putr-bd"/>
</dbReference>
<dbReference type="Proteomes" id="UP000186914">
    <property type="component" value="Unassembled WGS sequence"/>
</dbReference>
<organism evidence="5 6">
    <name type="scientific">Haladaptatus litoreus</name>
    <dbReference type="NCBI Taxonomy" id="553468"/>
    <lineage>
        <taxon>Archaea</taxon>
        <taxon>Methanobacteriati</taxon>
        <taxon>Methanobacteriota</taxon>
        <taxon>Stenosarchaea group</taxon>
        <taxon>Halobacteria</taxon>
        <taxon>Halobacteriales</taxon>
        <taxon>Haladaptataceae</taxon>
        <taxon>Haladaptatus</taxon>
    </lineage>
</organism>
<evidence type="ECO:0000313" key="5">
    <source>
        <dbReference type="EMBL" id="SIR66381.1"/>
    </source>
</evidence>
<dbReference type="AlphaFoldDB" id="A0A1N7CS45"/>
<evidence type="ECO:0000256" key="1">
    <source>
        <dbReference type="ARBA" id="ARBA00004418"/>
    </source>
</evidence>